<dbReference type="AlphaFoldDB" id="A0A0S4QZL3"/>
<name>A0A0S4QZL3_9ACTN</name>
<gene>
    <name evidence="2" type="ORF">Ga0074812_1558</name>
</gene>
<protein>
    <submittedName>
        <fullName evidence="2">Helix-turn-helix</fullName>
    </submittedName>
</protein>
<dbReference type="EMBL" id="FAOZ01000055">
    <property type="protein sequence ID" value="CUU61072.1"/>
    <property type="molecule type" value="Genomic_DNA"/>
</dbReference>
<dbReference type="InterPro" id="IPR001387">
    <property type="entry name" value="Cro/C1-type_HTH"/>
</dbReference>
<dbReference type="Gene3D" id="1.10.260.40">
    <property type="entry name" value="lambda repressor-like DNA-binding domains"/>
    <property type="match status" value="1"/>
</dbReference>
<dbReference type="Pfam" id="PF13560">
    <property type="entry name" value="HTH_31"/>
    <property type="match status" value="1"/>
</dbReference>
<dbReference type="Gene3D" id="1.10.10.1930">
    <property type="match status" value="1"/>
</dbReference>
<dbReference type="CDD" id="cd16837">
    <property type="entry name" value="BldD_C_like"/>
    <property type="match status" value="1"/>
</dbReference>
<dbReference type="InterPro" id="IPR037664">
    <property type="entry name" value="BldD_C"/>
</dbReference>
<evidence type="ECO:0000313" key="3">
    <source>
        <dbReference type="Proteomes" id="UP000198802"/>
    </source>
</evidence>
<accession>A0A0S4QZL3</accession>
<dbReference type="RefSeq" id="WP_091286882.1">
    <property type="nucleotide sequence ID" value="NZ_FAOZ01000055.1"/>
</dbReference>
<dbReference type="SMART" id="SM00530">
    <property type="entry name" value="HTH_XRE"/>
    <property type="match status" value="1"/>
</dbReference>
<evidence type="ECO:0000313" key="2">
    <source>
        <dbReference type="EMBL" id="CUU61072.1"/>
    </source>
</evidence>
<dbReference type="GO" id="GO:0003677">
    <property type="term" value="F:DNA binding"/>
    <property type="evidence" value="ECO:0007669"/>
    <property type="project" value="InterPro"/>
</dbReference>
<dbReference type="PROSITE" id="PS50943">
    <property type="entry name" value="HTH_CROC1"/>
    <property type="match status" value="1"/>
</dbReference>
<dbReference type="InterPro" id="IPR038099">
    <property type="entry name" value="BldD-like_C_sf"/>
</dbReference>
<sequence>MSTTSDNRSYAREVGARLRAVRTQQGHSLQQIETRSDGQWKTAALGSYERGDRMISIGRLAALADFYGVPVHTLLPGGHPGPVPAQAARVVLNLPALALVPADDAGPLRRWVAHIQRERGDYAGRVLSIREGDLRTLTTLYTLDRDQLLDMLQQWRVLDSTSTLANTSAVARTQAP</sequence>
<evidence type="ECO:0000259" key="1">
    <source>
        <dbReference type="PROSITE" id="PS50943"/>
    </source>
</evidence>
<dbReference type="SUPFAM" id="SSF47413">
    <property type="entry name" value="lambda repressor-like DNA-binding domains"/>
    <property type="match status" value="1"/>
</dbReference>
<organism evidence="2 3">
    <name type="scientific">Parafrankia irregularis</name>
    <dbReference type="NCBI Taxonomy" id="795642"/>
    <lineage>
        <taxon>Bacteria</taxon>
        <taxon>Bacillati</taxon>
        <taxon>Actinomycetota</taxon>
        <taxon>Actinomycetes</taxon>
        <taxon>Frankiales</taxon>
        <taxon>Frankiaceae</taxon>
        <taxon>Parafrankia</taxon>
    </lineage>
</organism>
<reference evidence="3" key="1">
    <citation type="submission" date="2015-11" db="EMBL/GenBank/DDBJ databases">
        <authorList>
            <person name="Varghese N."/>
        </authorList>
    </citation>
    <scope>NUCLEOTIDE SEQUENCE [LARGE SCALE GENOMIC DNA]</scope>
    <source>
        <strain evidence="3">DSM 45899</strain>
    </source>
</reference>
<dbReference type="InterPro" id="IPR010982">
    <property type="entry name" value="Lambda_DNA-bd_dom_sf"/>
</dbReference>
<keyword evidence="3" id="KW-1185">Reference proteome</keyword>
<dbReference type="Proteomes" id="UP000198802">
    <property type="component" value="Unassembled WGS sequence"/>
</dbReference>
<feature type="domain" description="HTH cro/C1-type" evidence="1">
    <location>
        <begin position="18"/>
        <end position="74"/>
    </location>
</feature>
<proteinExistence type="predicted"/>
<dbReference type="Pfam" id="PF21179">
    <property type="entry name" value="BldD-like_C"/>
    <property type="match status" value="1"/>
</dbReference>
<dbReference type="GO" id="GO:0045892">
    <property type="term" value="P:negative regulation of DNA-templated transcription"/>
    <property type="evidence" value="ECO:0007669"/>
    <property type="project" value="InterPro"/>
</dbReference>
<dbReference type="CDD" id="cd00093">
    <property type="entry name" value="HTH_XRE"/>
    <property type="match status" value="1"/>
</dbReference>